<comment type="caution">
    <text evidence="1">The sequence shown here is derived from an EMBL/GenBank/DDBJ whole genome shotgun (WGS) entry which is preliminary data.</text>
</comment>
<dbReference type="Pfam" id="PF09999">
    <property type="entry name" value="DUF2240"/>
    <property type="match status" value="1"/>
</dbReference>
<dbReference type="InterPro" id="IPR018716">
    <property type="entry name" value="DUF2240"/>
</dbReference>
<protein>
    <submittedName>
        <fullName evidence="1">DUF2240 family protein</fullName>
    </submittedName>
</protein>
<accession>A0A9Q4C2D7</accession>
<evidence type="ECO:0000313" key="1">
    <source>
        <dbReference type="EMBL" id="MCX2817781.1"/>
    </source>
</evidence>
<proteinExistence type="predicted"/>
<evidence type="ECO:0000313" key="2">
    <source>
        <dbReference type="Proteomes" id="UP001149411"/>
    </source>
</evidence>
<keyword evidence="2" id="KW-1185">Reference proteome</keyword>
<organism evidence="1 2">
    <name type="scientific">Halorutilus salinus</name>
    <dbReference type="NCBI Taxonomy" id="2487751"/>
    <lineage>
        <taxon>Archaea</taxon>
        <taxon>Methanobacteriati</taxon>
        <taxon>Methanobacteriota</taxon>
        <taxon>Stenosarchaea group</taxon>
        <taxon>Halobacteria</taxon>
        <taxon>Halorutilales</taxon>
        <taxon>Halorutilaceae</taxon>
        <taxon>Halorutilus</taxon>
    </lineage>
</organism>
<dbReference type="AlphaFoldDB" id="A0A9Q4C2D7"/>
<gene>
    <name evidence="1" type="ORF">EGH25_00175</name>
</gene>
<dbReference type="RefSeq" id="WP_266085255.1">
    <property type="nucleotide sequence ID" value="NZ_RKLV01000001.1"/>
</dbReference>
<dbReference type="Proteomes" id="UP001149411">
    <property type="component" value="Unassembled WGS sequence"/>
</dbReference>
<sequence length="149" mass="16172">MSLRKVSAAPFLRRGTDEVTRAEFIYSLTGDLGWFEPGEAEDVLGAGVEEGLLNEDGEELRPSFDVGDVEIDGFEPSSDLVDDGGRDVFERAVDRLVDTGYGRREAVAEINRIHADMDGARVEAAALVTARKEGVRVADLAEEALDEIS</sequence>
<dbReference type="EMBL" id="RKLV01000001">
    <property type="protein sequence ID" value="MCX2817781.1"/>
    <property type="molecule type" value="Genomic_DNA"/>
</dbReference>
<reference evidence="1" key="1">
    <citation type="submission" date="2022-09" db="EMBL/GenBank/DDBJ databases">
        <title>Haloadaptaus new haloarchaeum isolated from saline soil.</title>
        <authorList>
            <person name="Duran-Viseras A."/>
            <person name="Sanchez-Porro C."/>
            <person name="Ventosa A."/>
        </authorList>
    </citation>
    <scope>NUCLEOTIDE SEQUENCE</scope>
    <source>
        <strain evidence="1">F3-133</strain>
    </source>
</reference>
<name>A0A9Q4C2D7_9EURY</name>